<name>A0A915U0T3_9BACT</name>
<accession>A0A915U0T3</accession>
<organism evidence="2 3">
    <name type="scientific">Desulfolithobacter dissulfuricans</name>
    <dbReference type="NCBI Taxonomy" id="2795293"/>
    <lineage>
        <taxon>Bacteria</taxon>
        <taxon>Pseudomonadati</taxon>
        <taxon>Thermodesulfobacteriota</taxon>
        <taxon>Desulfobulbia</taxon>
        <taxon>Desulfobulbales</taxon>
        <taxon>Desulfobulbaceae</taxon>
        <taxon>Desulfolithobacter</taxon>
    </lineage>
</organism>
<dbReference type="KEGG" id="ddu:GF1_17500"/>
<dbReference type="SUPFAM" id="SSF109604">
    <property type="entry name" value="HD-domain/PDEase-like"/>
    <property type="match status" value="1"/>
</dbReference>
<proteinExistence type="predicted"/>
<dbReference type="Proteomes" id="UP001063350">
    <property type="component" value="Chromosome"/>
</dbReference>
<dbReference type="InterPro" id="IPR006674">
    <property type="entry name" value="HD_domain"/>
</dbReference>
<evidence type="ECO:0000313" key="3">
    <source>
        <dbReference type="Proteomes" id="UP001063350"/>
    </source>
</evidence>
<protein>
    <recommendedName>
        <fullName evidence="1">HD/PDEase domain-containing protein</fullName>
    </recommendedName>
</protein>
<keyword evidence="3" id="KW-1185">Reference proteome</keyword>
<dbReference type="AlphaFoldDB" id="A0A915U0T3"/>
<dbReference type="InterPro" id="IPR003607">
    <property type="entry name" value="HD/PDEase_dom"/>
</dbReference>
<gene>
    <name evidence="2" type="ORF">GF1_17500</name>
</gene>
<reference evidence="2" key="1">
    <citation type="submission" date="2020-12" db="EMBL/GenBank/DDBJ databases">
        <title>Desulfobium dissulfuricans gen. nov., sp. nov., a novel mesophilic, sulfate-reducing bacterium isolated from a deep-sea hydrothermal vent.</title>
        <authorList>
            <person name="Hashimoto Y."/>
            <person name="Tame A."/>
            <person name="Sawayama S."/>
            <person name="Miyazaki J."/>
            <person name="Takai K."/>
            <person name="Nakagawa S."/>
        </authorList>
    </citation>
    <scope>NUCLEOTIDE SEQUENCE</scope>
    <source>
        <strain evidence="2">GF1</strain>
    </source>
</reference>
<sequence length="244" mass="27384">MQCPGQDSRYWSGEDVFEVSCPKCGHTVEFFKDDSQQKCRGCGHRLLNPKIDFGCASYCPHAEQCLGSLPPDLVAARGDLFKDRLAIAMRRYFGTDSRRIKHAEDVAMYAEEIGRNEGGDMAVIMASALLHDIGIREAERKFNSSAPRYQHQEGPPVARELLTELKADPELIDEVCDIIGHHHSPRSKESINFKVLYDADLIVNLAEKYAEQPVTREQFARVLENFLTGSGPAVAQKALKKYIK</sequence>
<evidence type="ECO:0000313" key="2">
    <source>
        <dbReference type="EMBL" id="BCO09374.1"/>
    </source>
</evidence>
<dbReference type="SMART" id="SM00471">
    <property type="entry name" value="HDc"/>
    <property type="match status" value="1"/>
</dbReference>
<dbReference type="Gene3D" id="1.10.3210.10">
    <property type="entry name" value="Hypothetical protein af1432"/>
    <property type="match status" value="1"/>
</dbReference>
<dbReference type="EMBL" id="AP024233">
    <property type="protein sequence ID" value="BCO09374.1"/>
    <property type="molecule type" value="Genomic_DNA"/>
</dbReference>
<dbReference type="Pfam" id="PF01966">
    <property type="entry name" value="HD"/>
    <property type="match status" value="1"/>
</dbReference>
<feature type="domain" description="HD/PDEase" evidence="1">
    <location>
        <begin position="95"/>
        <end position="214"/>
    </location>
</feature>
<dbReference type="RefSeq" id="WP_267926126.1">
    <property type="nucleotide sequence ID" value="NZ_AP024233.1"/>
</dbReference>
<evidence type="ECO:0000259" key="1">
    <source>
        <dbReference type="SMART" id="SM00471"/>
    </source>
</evidence>
<dbReference type="CDD" id="cd00077">
    <property type="entry name" value="HDc"/>
    <property type="match status" value="1"/>
</dbReference>